<dbReference type="GO" id="GO:0022857">
    <property type="term" value="F:transmembrane transporter activity"/>
    <property type="evidence" value="ECO:0007669"/>
    <property type="project" value="InterPro"/>
</dbReference>
<feature type="transmembrane region" description="Helical" evidence="5">
    <location>
        <begin position="261"/>
        <end position="283"/>
    </location>
</feature>
<dbReference type="PANTHER" id="PTHR47704">
    <property type="entry name" value="POTASSIUM TRANSPORTER KIMA"/>
    <property type="match status" value="1"/>
</dbReference>
<evidence type="ECO:0000256" key="4">
    <source>
        <dbReference type="ARBA" id="ARBA00023136"/>
    </source>
</evidence>
<gene>
    <name evidence="6" type="ORF">A1D18_03270</name>
</gene>
<sequence length="652" mass="72078">MTFFQRLGRFLLGKPRNPLNPNAQRNIALVAFLAWVGLGADGLSSSSYGPEEAFIALGPHYSSLGLYISIATILTVFIIALAYNQVITLFPSGGGGYKVATQLLGPHAGLVSGAALIVDYVLTITISVASGIDALFSLLPHYFLNYKMLTAAAVIILLITLNLRGMKESIKVLMPIFLGFIATHFFLIIYGVIAHKSNLPSVFSDTLSNTLKMSEQTGWLFIIALLLRAYSLGSGTYTGIEAVSNNVNRLTEPRVQTGKWTMFYMALSLSFTAGGIILLYLLWHAHPVYGQTLNAVVFHKILGDSALGKVMLTVTLLMEAGLLLVGANTGFLAGPSVLANMSIDSWLPNRFRHLSSRLVTQNGVIVFGIAALLILWLSGGRVSWLVILYSMNVFLTFSLSILGLCVYWITHRSNASPNWVGRLFFSAFAFLVTFSILIITLISKFTFGGWVTVLITSFVILICLLVKKHYTMVFNKLHDIDLLMTSTPLKTPTVAKPLQPKEATAVIMVGKHRGIGLHNLLWILRMFPNHFKNFVFVTIGIVDVESFSAKKELTTMQKDTNEMLDYFVTYCQEQGLAAKGFSAYGTDPTEKLTILSKKIIKEFPHSIFFASKLIFSKDNWITRLLHNETAIMLQRRLHLLGVQLVILPMKID</sequence>
<evidence type="ECO:0000256" key="3">
    <source>
        <dbReference type="ARBA" id="ARBA00022989"/>
    </source>
</evidence>
<reference evidence="6 7" key="1">
    <citation type="submission" date="2016-03" db="EMBL/GenBank/DDBJ databases">
        <title>Comparative genomics of Rickettsiella.</title>
        <authorList>
            <person name="Chandler C."/>
            <person name="Wang Y."/>
        </authorList>
    </citation>
    <scope>NUCLEOTIDE SEQUENCE [LARGE SCALE GENOMIC DNA]</scope>
    <source>
        <strain evidence="6 7">RCFS May 2013</strain>
    </source>
</reference>
<feature type="transmembrane region" description="Helical" evidence="5">
    <location>
        <begin position="172"/>
        <end position="193"/>
    </location>
</feature>
<evidence type="ECO:0000313" key="6">
    <source>
        <dbReference type="EMBL" id="OIZ95132.1"/>
    </source>
</evidence>
<feature type="transmembrane region" description="Helical" evidence="5">
    <location>
        <begin position="144"/>
        <end position="163"/>
    </location>
</feature>
<feature type="transmembrane region" description="Helical" evidence="5">
    <location>
        <begin position="108"/>
        <end position="132"/>
    </location>
</feature>
<feature type="transmembrane region" description="Helical" evidence="5">
    <location>
        <begin position="384"/>
        <end position="409"/>
    </location>
</feature>
<keyword evidence="4 5" id="KW-0472">Membrane</keyword>
<name>A0A1J8P5R2_9COXI</name>
<dbReference type="STRING" id="1225476.A1D18_03270"/>
<dbReference type="OrthoDB" id="9759676at2"/>
<feature type="transmembrane region" description="Helical" evidence="5">
    <location>
        <begin position="421"/>
        <end position="441"/>
    </location>
</feature>
<comment type="caution">
    <text evidence="6">The sequence shown here is derived from an EMBL/GenBank/DDBJ whole genome shotgun (WGS) entry which is preliminary data.</text>
</comment>
<dbReference type="InterPro" id="IPR053153">
    <property type="entry name" value="APC_K+_Transporter"/>
</dbReference>
<feature type="transmembrane region" description="Helical" evidence="5">
    <location>
        <begin position="310"/>
        <end position="338"/>
    </location>
</feature>
<proteinExistence type="predicted"/>
<feature type="transmembrane region" description="Helical" evidence="5">
    <location>
        <begin position="66"/>
        <end position="87"/>
    </location>
</feature>
<dbReference type="Proteomes" id="UP000183924">
    <property type="component" value="Unassembled WGS sequence"/>
</dbReference>
<keyword evidence="3 5" id="KW-1133">Transmembrane helix</keyword>
<feature type="transmembrane region" description="Helical" evidence="5">
    <location>
        <begin position="219"/>
        <end position="240"/>
    </location>
</feature>
<feature type="transmembrane region" description="Helical" evidence="5">
    <location>
        <begin position="359"/>
        <end position="378"/>
    </location>
</feature>
<keyword evidence="2 5" id="KW-0812">Transmembrane</keyword>
<evidence type="ECO:0000256" key="2">
    <source>
        <dbReference type="ARBA" id="ARBA00022692"/>
    </source>
</evidence>
<comment type="subcellular location">
    <subcellularLocation>
        <location evidence="1">Membrane</location>
        <topology evidence="1">Multi-pass membrane protein</topology>
    </subcellularLocation>
</comment>
<evidence type="ECO:0000256" key="1">
    <source>
        <dbReference type="ARBA" id="ARBA00004141"/>
    </source>
</evidence>
<protein>
    <submittedName>
        <fullName evidence="6">Amino acid transporter</fullName>
    </submittedName>
</protein>
<feature type="transmembrane region" description="Helical" evidence="5">
    <location>
        <begin position="447"/>
        <end position="466"/>
    </location>
</feature>
<dbReference type="Gene3D" id="1.20.1740.10">
    <property type="entry name" value="Amino acid/polyamine transporter I"/>
    <property type="match status" value="1"/>
</dbReference>
<evidence type="ECO:0000256" key="5">
    <source>
        <dbReference type="SAM" id="Phobius"/>
    </source>
</evidence>
<keyword evidence="7" id="KW-1185">Reference proteome</keyword>
<dbReference type="Pfam" id="PF13520">
    <property type="entry name" value="AA_permease_2"/>
    <property type="match status" value="1"/>
</dbReference>
<dbReference type="AlphaFoldDB" id="A0A1J8P5R2"/>
<evidence type="ECO:0000313" key="7">
    <source>
        <dbReference type="Proteomes" id="UP000183924"/>
    </source>
</evidence>
<dbReference type="GO" id="GO:0016020">
    <property type="term" value="C:membrane"/>
    <property type="evidence" value="ECO:0007669"/>
    <property type="project" value="UniProtKB-SubCell"/>
</dbReference>
<dbReference type="EMBL" id="LUKY01000032">
    <property type="protein sequence ID" value="OIZ95132.1"/>
    <property type="molecule type" value="Genomic_DNA"/>
</dbReference>
<dbReference type="InterPro" id="IPR002293">
    <property type="entry name" value="AA/rel_permease1"/>
</dbReference>
<accession>A0A1J8P5R2</accession>
<dbReference type="PANTHER" id="PTHR47704:SF1">
    <property type="entry name" value="POTASSIUM TRANSPORTER KIMA"/>
    <property type="match status" value="1"/>
</dbReference>
<organism evidence="6 7">
    <name type="scientific">Candidatus Rickettsiella isopodorum</name>
    <dbReference type="NCBI Taxonomy" id="1225476"/>
    <lineage>
        <taxon>Bacteria</taxon>
        <taxon>Pseudomonadati</taxon>
        <taxon>Pseudomonadota</taxon>
        <taxon>Gammaproteobacteria</taxon>
        <taxon>Legionellales</taxon>
        <taxon>Coxiellaceae</taxon>
        <taxon>Rickettsiella</taxon>
    </lineage>
</organism>